<name>A0ABQ2VBR6_9ACTN</name>
<feature type="region of interest" description="Disordered" evidence="1">
    <location>
        <begin position="1"/>
        <end position="111"/>
    </location>
</feature>
<protein>
    <submittedName>
        <fullName evidence="2">Uncharacterized protein</fullName>
    </submittedName>
</protein>
<dbReference type="Proteomes" id="UP000654471">
    <property type="component" value="Unassembled WGS sequence"/>
</dbReference>
<proteinExistence type="predicted"/>
<sequence length="111" mass="11248">MDGAALHATGPGRGARGLRGCRRWPRGDGIRLPTRRGAGCGQRHGARPAGYGPAGPQRSAEAPPALPRLLVPPEPPGRPLSPETPASAGIFTLPPRTCPGGVGRGAPRAAD</sequence>
<organism evidence="2 3">
    <name type="scientific">Streptomyces albospinus</name>
    <dbReference type="NCBI Taxonomy" id="285515"/>
    <lineage>
        <taxon>Bacteria</taxon>
        <taxon>Bacillati</taxon>
        <taxon>Actinomycetota</taxon>
        <taxon>Actinomycetes</taxon>
        <taxon>Kitasatosporales</taxon>
        <taxon>Streptomycetaceae</taxon>
        <taxon>Streptomyces</taxon>
    </lineage>
</organism>
<evidence type="ECO:0000313" key="2">
    <source>
        <dbReference type="EMBL" id="GGU78426.1"/>
    </source>
</evidence>
<gene>
    <name evidence="2" type="ORF">GCM10010211_50360</name>
</gene>
<evidence type="ECO:0000313" key="3">
    <source>
        <dbReference type="Proteomes" id="UP000654471"/>
    </source>
</evidence>
<feature type="compositionally biased region" description="Low complexity" evidence="1">
    <location>
        <begin position="47"/>
        <end position="63"/>
    </location>
</feature>
<comment type="caution">
    <text evidence="2">The sequence shown here is derived from an EMBL/GenBank/DDBJ whole genome shotgun (WGS) entry which is preliminary data.</text>
</comment>
<feature type="compositionally biased region" description="Pro residues" evidence="1">
    <location>
        <begin position="64"/>
        <end position="79"/>
    </location>
</feature>
<keyword evidence="3" id="KW-1185">Reference proteome</keyword>
<accession>A0ABQ2VBR6</accession>
<reference evidence="3" key="1">
    <citation type="journal article" date="2019" name="Int. J. Syst. Evol. Microbiol.">
        <title>The Global Catalogue of Microorganisms (GCM) 10K type strain sequencing project: providing services to taxonomists for standard genome sequencing and annotation.</title>
        <authorList>
            <consortium name="The Broad Institute Genomics Platform"/>
            <consortium name="The Broad Institute Genome Sequencing Center for Infectious Disease"/>
            <person name="Wu L."/>
            <person name="Ma J."/>
        </authorList>
    </citation>
    <scope>NUCLEOTIDE SEQUENCE [LARGE SCALE GENOMIC DNA]</scope>
    <source>
        <strain evidence="3">JCM 3399</strain>
    </source>
</reference>
<dbReference type="EMBL" id="BMRP01000019">
    <property type="protein sequence ID" value="GGU78426.1"/>
    <property type="molecule type" value="Genomic_DNA"/>
</dbReference>
<evidence type="ECO:0000256" key="1">
    <source>
        <dbReference type="SAM" id="MobiDB-lite"/>
    </source>
</evidence>